<keyword evidence="1" id="KW-0812">Transmembrane</keyword>
<dbReference type="EMBL" id="VUJU01001188">
    <property type="protein sequence ID" value="KAF0766463.1"/>
    <property type="molecule type" value="Genomic_DNA"/>
</dbReference>
<dbReference type="Proteomes" id="UP000478052">
    <property type="component" value="Unassembled WGS sequence"/>
</dbReference>
<organism evidence="2 3">
    <name type="scientific">Aphis craccivora</name>
    <name type="common">Cowpea aphid</name>
    <dbReference type="NCBI Taxonomy" id="307492"/>
    <lineage>
        <taxon>Eukaryota</taxon>
        <taxon>Metazoa</taxon>
        <taxon>Ecdysozoa</taxon>
        <taxon>Arthropoda</taxon>
        <taxon>Hexapoda</taxon>
        <taxon>Insecta</taxon>
        <taxon>Pterygota</taxon>
        <taxon>Neoptera</taxon>
        <taxon>Paraneoptera</taxon>
        <taxon>Hemiptera</taxon>
        <taxon>Sternorrhyncha</taxon>
        <taxon>Aphidomorpha</taxon>
        <taxon>Aphidoidea</taxon>
        <taxon>Aphididae</taxon>
        <taxon>Aphidini</taxon>
        <taxon>Aphis</taxon>
        <taxon>Aphis</taxon>
    </lineage>
</organism>
<evidence type="ECO:0000313" key="3">
    <source>
        <dbReference type="Proteomes" id="UP000478052"/>
    </source>
</evidence>
<gene>
    <name evidence="2" type="ORF">FWK35_00012904</name>
</gene>
<keyword evidence="3" id="KW-1185">Reference proteome</keyword>
<accession>A0A6G0Z7G5</accession>
<keyword evidence="1" id="KW-1133">Transmembrane helix</keyword>
<name>A0A6G0Z7G5_APHCR</name>
<keyword evidence="1" id="KW-0472">Membrane</keyword>
<protein>
    <submittedName>
        <fullName evidence="2">Uncharacterized protein</fullName>
    </submittedName>
</protein>
<proteinExistence type="predicted"/>
<evidence type="ECO:0000313" key="2">
    <source>
        <dbReference type="EMBL" id="KAF0766463.1"/>
    </source>
</evidence>
<comment type="caution">
    <text evidence="2">The sequence shown here is derived from an EMBL/GenBank/DDBJ whole genome shotgun (WGS) entry which is preliminary data.</text>
</comment>
<evidence type="ECO:0000256" key="1">
    <source>
        <dbReference type="SAM" id="Phobius"/>
    </source>
</evidence>
<reference evidence="2 3" key="1">
    <citation type="submission" date="2019-08" db="EMBL/GenBank/DDBJ databases">
        <title>Whole genome of Aphis craccivora.</title>
        <authorList>
            <person name="Voronova N.V."/>
            <person name="Shulinski R.S."/>
            <person name="Bandarenka Y.V."/>
            <person name="Zhorov D.G."/>
            <person name="Warner D."/>
        </authorList>
    </citation>
    <scope>NUCLEOTIDE SEQUENCE [LARGE SCALE GENOMIC DNA]</scope>
    <source>
        <strain evidence="2">180601</strain>
        <tissue evidence="2">Whole Body</tissue>
    </source>
</reference>
<feature type="transmembrane region" description="Helical" evidence="1">
    <location>
        <begin position="20"/>
        <end position="41"/>
    </location>
</feature>
<sequence>MENLVMNFQLLATYTKFFMNYTYKIICKLLKISVITLILTFDYNHKKKIDLVENWFCVKIPVFLSFFENVYF</sequence>
<dbReference type="AlphaFoldDB" id="A0A6G0Z7G5"/>